<evidence type="ECO:0000313" key="7">
    <source>
        <dbReference type="Proteomes" id="UP000298787"/>
    </source>
</evidence>
<dbReference type="InterPro" id="IPR019372">
    <property type="entry name" value="LHFPL"/>
</dbReference>
<protein>
    <submittedName>
        <fullName evidence="6">Lipoma HMGIC fusion partner-like 4 protein</fullName>
    </submittedName>
</protein>
<reference evidence="6 7" key="1">
    <citation type="submission" date="2019-01" db="EMBL/GenBank/DDBJ databases">
        <title>Genome Assembly of Collichthys lucidus.</title>
        <authorList>
            <person name="Cai M."/>
            <person name="Xiao S."/>
        </authorList>
    </citation>
    <scope>NUCLEOTIDE SEQUENCE [LARGE SCALE GENOMIC DNA]</scope>
    <source>
        <strain evidence="6">JT15FE1705JMU</strain>
        <tissue evidence="6">Muscle</tissue>
    </source>
</reference>
<keyword evidence="7" id="KW-1185">Reference proteome</keyword>
<evidence type="ECO:0000256" key="3">
    <source>
        <dbReference type="ARBA" id="ARBA00022989"/>
    </source>
</evidence>
<sequence>MGRGTGEELSWEKRPVSDCSVSLNEKRCLDLCDDTLYGYVKAALRLPILFPDIGLMPATSSSAGVCLVLGCMIFPDGWDAEVIRDMCGEQTGKYSLGDCSVRWAYMLAIMGILDALILSFLAFVLGNRQTDFYLDDLQTDNKGKFCCVKEQCPDARVSIAVVVTALFTVINSQATASSSAASVEAHTGSTRLNLCKSYITETLFQLSNNEFLLTHTCASCARSTNFFVQSSSSSARVAFNTIG</sequence>
<dbReference type="AlphaFoldDB" id="A0A4U5UPU5"/>
<keyword evidence="2 5" id="KW-0812">Transmembrane</keyword>
<dbReference type="PANTHER" id="PTHR12489:SF14">
    <property type="entry name" value="LHFPL TETRASPAN SUBFAMILY MEMBER 4 PROTEIN"/>
    <property type="match status" value="1"/>
</dbReference>
<evidence type="ECO:0000313" key="6">
    <source>
        <dbReference type="EMBL" id="TKS77063.1"/>
    </source>
</evidence>
<dbReference type="GO" id="GO:0097112">
    <property type="term" value="P:gamma-aminobutyric acid receptor clustering"/>
    <property type="evidence" value="ECO:0007669"/>
    <property type="project" value="TreeGrafter"/>
</dbReference>
<dbReference type="GO" id="GO:0060077">
    <property type="term" value="C:inhibitory synapse"/>
    <property type="evidence" value="ECO:0007669"/>
    <property type="project" value="TreeGrafter"/>
</dbReference>
<proteinExistence type="predicted"/>
<gene>
    <name evidence="6" type="ORF">D9C73_011154</name>
</gene>
<keyword evidence="3 5" id="KW-1133">Transmembrane helix</keyword>
<feature type="transmembrane region" description="Helical" evidence="5">
    <location>
        <begin position="103"/>
        <end position="125"/>
    </location>
</feature>
<evidence type="ECO:0000256" key="1">
    <source>
        <dbReference type="ARBA" id="ARBA00004141"/>
    </source>
</evidence>
<evidence type="ECO:0000256" key="2">
    <source>
        <dbReference type="ARBA" id="ARBA00022692"/>
    </source>
</evidence>
<dbReference type="GO" id="GO:0045211">
    <property type="term" value="C:postsynaptic membrane"/>
    <property type="evidence" value="ECO:0007669"/>
    <property type="project" value="TreeGrafter"/>
</dbReference>
<dbReference type="STRING" id="240159.A0A4U5UPU5"/>
<accession>A0A4U5UPU5</accession>
<name>A0A4U5UPU5_COLLU</name>
<evidence type="ECO:0000256" key="4">
    <source>
        <dbReference type="ARBA" id="ARBA00023136"/>
    </source>
</evidence>
<dbReference type="Pfam" id="PF10242">
    <property type="entry name" value="L_HMGIC_fpl"/>
    <property type="match status" value="1"/>
</dbReference>
<organism evidence="6 7">
    <name type="scientific">Collichthys lucidus</name>
    <name type="common">Big head croaker</name>
    <name type="synonym">Sciaena lucida</name>
    <dbReference type="NCBI Taxonomy" id="240159"/>
    <lineage>
        <taxon>Eukaryota</taxon>
        <taxon>Metazoa</taxon>
        <taxon>Chordata</taxon>
        <taxon>Craniata</taxon>
        <taxon>Vertebrata</taxon>
        <taxon>Euteleostomi</taxon>
        <taxon>Actinopterygii</taxon>
        <taxon>Neopterygii</taxon>
        <taxon>Teleostei</taxon>
        <taxon>Neoteleostei</taxon>
        <taxon>Acanthomorphata</taxon>
        <taxon>Eupercaria</taxon>
        <taxon>Sciaenidae</taxon>
        <taxon>Collichthys</taxon>
    </lineage>
</organism>
<comment type="subcellular location">
    <subcellularLocation>
        <location evidence="1">Membrane</location>
        <topology evidence="1">Multi-pass membrane protein</topology>
    </subcellularLocation>
</comment>
<dbReference type="GO" id="GO:0050811">
    <property type="term" value="F:GABA receptor binding"/>
    <property type="evidence" value="ECO:0007669"/>
    <property type="project" value="TreeGrafter"/>
</dbReference>
<dbReference type="PANTHER" id="PTHR12489">
    <property type="entry name" value="LIPOMA HMGIC FUSION PARTNER-LIKE PROTEIN"/>
    <property type="match status" value="1"/>
</dbReference>
<evidence type="ECO:0000256" key="5">
    <source>
        <dbReference type="SAM" id="Phobius"/>
    </source>
</evidence>
<dbReference type="Proteomes" id="UP000298787">
    <property type="component" value="Chromosome 10"/>
</dbReference>
<dbReference type="GO" id="GO:0007605">
    <property type="term" value="P:sensory perception of sound"/>
    <property type="evidence" value="ECO:0007669"/>
    <property type="project" value="TreeGrafter"/>
</dbReference>
<keyword evidence="4 5" id="KW-0472">Membrane</keyword>
<dbReference type="EMBL" id="CM014087">
    <property type="protein sequence ID" value="TKS77063.1"/>
    <property type="molecule type" value="Genomic_DNA"/>
</dbReference>